<dbReference type="Proteomes" id="UP001215598">
    <property type="component" value="Unassembled WGS sequence"/>
</dbReference>
<accession>A0AAD7H716</accession>
<reference evidence="2" key="1">
    <citation type="submission" date="2023-03" db="EMBL/GenBank/DDBJ databases">
        <title>Massive genome expansion in bonnet fungi (Mycena s.s.) driven by repeated elements and novel gene families across ecological guilds.</title>
        <authorList>
            <consortium name="Lawrence Berkeley National Laboratory"/>
            <person name="Harder C.B."/>
            <person name="Miyauchi S."/>
            <person name="Viragh M."/>
            <person name="Kuo A."/>
            <person name="Thoen E."/>
            <person name="Andreopoulos B."/>
            <person name="Lu D."/>
            <person name="Skrede I."/>
            <person name="Drula E."/>
            <person name="Henrissat B."/>
            <person name="Morin E."/>
            <person name="Kohler A."/>
            <person name="Barry K."/>
            <person name="LaButti K."/>
            <person name="Morin E."/>
            <person name="Salamov A."/>
            <person name="Lipzen A."/>
            <person name="Mereny Z."/>
            <person name="Hegedus B."/>
            <person name="Baldrian P."/>
            <person name="Stursova M."/>
            <person name="Weitz H."/>
            <person name="Taylor A."/>
            <person name="Grigoriev I.V."/>
            <person name="Nagy L.G."/>
            <person name="Martin F."/>
            <person name="Kauserud H."/>
        </authorList>
    </citation>
    <scope>NUCLEOTIDE SEQUENCE</scope>
    <source>
        <strain evidence="2">CBHHK182m</strain>
    </source>
</reference>
<keyword evidence="3" id="KW-1185">Reference proteome</keyword>
<proteinExistence type="predicted"/>
<feature type="signal peptide" evidence="1">
    <location>
        <begin position="1"/>
        <end position="22"/>
    </location>
</feature>
<gene>
    <name evidence="2" type="ORF">B0H16DRAFT_1742922</name>
</gene>
<keyword evidence="1" id="KW-0732">Signal</keyword>
<protein>
    <submittedName>
        <fullName evidence="2">Uncharacterized protein</fullName>
    </submittedName>
</protein>
<evidence type="ECO:0000313" key="3">
    <source>
        <dbReference type="Proteomes" id="UP001215598"/>
    </source>
</evidence>
<feature type="chain" id="PRO_5042057324" evidence="1">
    <location>
        <begin position="23"/>
        <end position="169"/>
    </location>
</feature>
<name>A0AAD7H716_9AGAR</name>
<dbReference type="AlphaFoldDB" id="A0AAD7H716"/>
<evidence type="ECO:0000313" key="2">
    <source>
        <dbReference type="EMBL" id="KAJ7714011.1"/>
    </source>
</evidence>
<dbReference type="EMBL" id="JARKIB010000332">
    <property type="protein sequence ID" value="KAJ7714011.1"/>
    <property type="molecule type" value="Genomic_DNA"/>
</dbReference>
<sequence length="169" mass="19113">MYQCELLELVYLILYLAEYWVADTTERTQAHEVAASRTPNNNASTCSVLTPPIRKLTTENIHLKIARVQFTTVSRDQGRGTEEETEGTFTWFEAAILRRRQLVPSVPSSIDSWLATAIDEVIPMDKTPGFEPYNPAAEVKDARGSSRWTVQSNVTSDEFHTHTLHSDPM</sequence>
<organism evidence="2 3">
    <name type="scientific">Mycena metata</name>
    <dbReference type="NCBI Taxonomy" id="1033252"/>
    <lineage>
        <taxon>Eukaryota</taxon>
        <taxon>Fungi</taxon>
        <taxon>Dikarya</taxon>
        <taxon>Basidiomycota</taxon>
        <taxon>Agaricomycotina</taxon>
        <taxon>Agaricomycetes</taxon>
        <taxon>Agaricomycetidae</taxon>
        <taxon>Agaricales</taxon>
        <taxon>Marasmiineae</taxon>
        <taxon>Mycenaceae</taxon>
        <taxon>Mycena</taxon>
    </lineage>
</organism>
<evidence type="ECO:0000256" key="1">
    <source>
        <dbReference type="SAM" id="SignalP"/>
    </source>
</evidence>
<comment type="caution">
    <text evidence="2">The sequence shown here is derived from an EMBL/GenBank/DDBJ whole genome shotgun (WGS) entry which is preliminary data.</text>
</comment>